<proteinExistence type="predicted"/>
<evidence type="ECO:0000256" key="4">
    <source>
        <dbReference type="ARBA" id="ARBA00023015"/>
    </source>
</evidence>
<comment type="caution">
    <text evidence="10">The sequence shown here is derived from an EMBL/GenBank/DDBJ whole genome shotgun (WGS) entry which is preliminary data.</text>
</comment>
<dbReference type="Proteomes" id="UP000034681">
    <property type="component" value="Unassembled WGS sequence"/>
</dbReference>
<feature type="domain" description="HetR C-terminal Hood" evidence="9">
    <location>
        <begin position="235"/>
        <end position="311"/>
    </location>
</feature>
<evidence type="ECO:0000256" key="5">
    <source>
        <dbReference type="ARBA" id="ARBA00023125"/>
    </source>
</evidence>
<evidence type="ECO:0000313" key="10">
    <source>
        <dbReference type="EMBL" id="KKI99175.1"/>
    </source>
</evidence>
<keyword evidence="2" id="KW-0378">Hydrolase</keyword>
<dbReference type="Gene3D" id="1.10.10.1680">
    <property type="entry name" value="HetR, N-terminal DNA-binding domain"/>
    <property type="match status" value="1"/>
</dbReference>
<dbReference type="NCBIfam" id="NF009718">
    <property type="entry name" value="PRK13245.1"/>
    <property type="match status" value="1"/>
</dbReference>
<organism evidence="10 11">
    <name type="scientific">Prochlorothrix hollandica PCC 9006 = CALU 1027</name>
    <dbReference type="NCBI Taxonomy" id="317619"/>
    <lineage>
        <taxon>Bacteria</taxon>
        <taxon>Bacillati</taxon>
        <taxon>Cyanobacteriota</taxon>
        <taxon>Cyanophyceae</taxon>
        <taxon>Prochlorotrichales</taxon>
        <taxon>Prochlorotrichaceae</taxon>
        <taxon>Prochlorothrix</taxon>
    </lineage>
</organism>
<keyword evidence="3" id="KW-0720">Serine protease</keyword>
<keyword evidence="5" id="KW-0238">DNA-binding</keyword>
<dbReference type="EMBL" id="AJTX02000006">
    <property type="protein sequence ID" value="KKI99175.1"/>
    <property type="molecule type" value="Genomic_DNA"/>
</dbReference>
<protein>
    <submittedName>
        <fullName evidence="10">Heterocyst differentiation control protein</fullName>
    </submittedName>
</protein>
<keyword evidence="1" id="KW-0645">Protease</keyword>
<keyword evidence="7" id="KW-0010">Activator</keyword>
<dbReference type="GO" id="GO:0006508">
    <property type="term" value="P:proteolysis"/>
    <property type="evidence" value="ECO:0007669"/>
    <property type="project" value="UniProtKB-KW"/>
</dbReference>
<keyword evidence="11" id="KW-1185">Reference proteome</keyword>
<dbReference type="Gene3D" id="1.10.10.1670">
    <property type="entry name" value="HetR, flap domain"/>
    <property type="match status" value="1"/>
</dbReference>
<dbReference type="Pfam" id="PF18460">
    <property type="entry name" value="HetR_C"/>
    <property type="match status" value="1"/>
</dbReference>
<dbReference type="Gene3D" id="6.10.250.2740">
    <property type="match status" value="1"/>
</dbReference>
<dbReference type="Pfam" id="PF03574">
    <property type="entry name" value="Peptidase_S48"/>
    <property type="match status" value="1"/>
</dbReference>
<evidence type="ECO:0000256" key="3">
    <source>
        <dbReference type="ARBA" id="ARBA00022825"/>
    </source>
</evidence>
<evidence type="ECO:0000256" key="8">
    <source>
        <dbReference type="ARBA" id="ARBA00023163"/>
    </source>
</evidence>
<keyword evidence="6" id="KW-1015">Disulfide bond</keyword>
<dbReference type="InterPro" id="IPR041935">
    <property type="entry name" value="HetR_flap"/>
</dbReference>
<dbReference type="OrthoDB" id="526832at2"/>
<dbReference type="GO" id="GO:0003677">
    <property type="term" value="F:DNA binding"/>
    <property type="evidence" value="ECO:0007669"/>
    <property type="project" value="UniProtKB-KW"/>
</dbReference>
<dbReference type="eggNOG" id="ENOG502Z96Q">
    <property type="taxonomic scope" value="Bacteria"/>
</dbReference>
<dbReference type="InterPro" id="IPR040949">
    <property type="entry name" value="HetR_C"/>
</dbReference>
<sequence length="331" mass="37397">MFVKNSSGNCLPTLDSLSDLDLIEKLSPSALDQIMIHLAFSAMRTSGHRHGAFLEAAATAAKCAVYSTYVEQGNNLRMTGHLHHIEPKRVKAIVEEIQQSLTQGRLLKVLGSQEPRYLIQLPYVWMEKYPCQEGRSRISGTSLMPSEKRQIEGNLPADLPPAQLINSFQFMELIEFLHGRAQEDFPADRRMPLSEAFAEHIRRRLLYSGTVISIDTSWGPPLYALMRSTYSPVGEEERSYTTVEDTARYFQLMRSWAEDQPQVLRVLEELDIAPDQVEEAFGELDVLVRIWADRYHCHSGQPVVVQMVAGKVERDENLGVIAKSPDLPQTA</sequence>
<evidence type="ECO:0000256" key="2">
    <source>
        <dbReference type="ARBA" id="ARBA00022801"/>
    </source>
</evidence>
<dbReference type="InterPro" id="IPR041936">
    <property type="entry name" value="HetR_DNA-bd_N"/>
</dbReference>
<dbReference type="GO" id="GO:0004252">
    <property type="term" value="F:serine-type endopeptidase activity"/>
    <property type="evidence" value="ECO:0007669"/>
    <property type="project" value="InterPro"/>
</dbReference>
<evidence type="ECO:0000256" key="7">
    <source>
        <dbReference type="ARBA" id="ARBA00023159"/>
    </source>
</evidence>
<keyword evidence="4" id="KW-0805">Transcription regulation</keyword>
<evidence type="ECO:0000313" key="11">
    <source>
        <dbReference type="Proteomes" id="UP000034681"/>
    </source>
</evidence>
<name>A0A0M2PRK8_PROHO</name>
<evidence type="ECO:0000256" key="1">
    <source>
        <dbReference type="ARBA" id="ARBA00022670"/>
    </source>
</evidence>
<evidence type="ECO:0000259" key="9">
    <source>
        <dbReference type="Pfam" id="PF18460"/>
    </source>
</evidence>
<evidence type="ECO:0000256" key="6">
    <source>
        <dbReference type="ARBA" id="ARBA00023157"/>
    </source>
</evidence>
<gene>
    <name evidence="10" type="primary">hetR</name>
    <name evidence="10" type="ORF">PROH_15570</name>
</gene>
<keyword evidence="8" id="KW-0804">Transcription</keyword>
<accession>A0A0M2PRK8</accession>
<reference evidence="10" key="1">
    <citation type="submission" date="2012-04" db="EMBL/GenBank/DDBJ databases">
        <authorList>
            <person name="Borisov I.G."/>
            <person name="Ivanikova N.V."/>
            <person name="Pinevich A.V."/>
        </authorList>
    </citation>
    <scope>NUCLEOTIDE SEQUENCE</scope>
    <source>
        <strain evidence="10">CALU 1027</strain>
    </source>
</reference>
<dbReference type="GO" id="GO:0043158">
    <property type="term" value="P:heterocyst development"/>
    <property type="evidence" value="ECO:0007669"/>
    <property type="project" value="InterPro"/>
</dbReference>
<dbReference type="RefSeq" id="WP_017712682.1">
    <property type="nucleotide sequence ID" value="NZ_KB235937.1"/>
</dbReference>
<dbReference type="AlphaFoldDB" id="A0A0M2PRK8"/>
<dbReference type="InterPro" id="IPR005319">
    <property type="entry name" value="Pept_S48_HetR"/>
</dbReference>